<sequence>MRSAEQDGQAEGEAGQGDAEVEGHPDVPEPDLLDPAVPCAVPAARVGVRLAQAQAAAGARITAGGVTDAADVAARAAGRDAAINAAAGRGGVDAGLSYHQYEQSS</sequence>
<comment type="caution">
    <text evidence="2">The sequence shown here is derived from an EMBL/GenBank/DDBJ whole genome shotgun (WGS) entry which is preliminary data.</text>
</comment>
<accession>A0A365H2A1</accession>
<dbReference type="AlphaFoldDB" id="A0A365H2A1"/>
<evidence type="ECO:0000313" key="2">
    <source>
        <dbReference type="EMBL" id="RAY13220.1"/>
    </source>
</evidence>
<protein>
    <submittedName>
        <fullName evidence="2">Uncharacterized protein</fullName>
    </submittedName>
</protein>
<organism evidence="2 3">
    <name type="scientific">Actinomadura craniellae</name>
    <dbReference type="NCBI Taxonomy" id="2231787"/>
    <lineage>
        <taxon>Bacteria</taxon>
        <taxon>Bacillati</taxon>
        <taxon>Actinomycetota</taxon>
        <taxon>Actinomycetes</taxon>
        <taxon>Streptosporangiales</taxon>
        <taxon>Thermomonosporaceae</taxon>
        <taxon>Actinomadura</taxon>
    </lineage>
</organism>
<evidence type="ECO:0000313" key="3">
    <source>
        <dbReference type="Proteomes" id="UP000251891"/>
    </source>
</evidence>
<name>A0A365H2A1_9ACTN</name>
<reference evidence="2 3" key="1">
    <citation type="submission" date="2018-06" db="EMBL/GenBank/DDBJ databases">
        <title>Actinomadura craniellae sp. nov. isolated from marine sponge Craniella sp.</title>
        <authorList>
            <person name="Li L."/>
            <person name="Xu Q.H."/>
            <person name="Lin H.W."/>
            <person name="Lu Y.H."/>
        </authorList>
    </citation>
    <scope>NUCLEOTIDE SEQUENCE [LARGE SCALE GENOMIC DNA]</scope>
    <source>
        <strain evidence="2 3">LHW63021</strain>
    </source>
</reference>
<dbReference type="EMBL" id="QLYX01000010">
    <property type="protein sequence ID" value="RAY13220.1"/>
    <property type="molecule type" value="Genomic_DNA"/>
</dbReference>
<gene>
    <name evidence="2" type="ORF">DPM19_22315</name>
</gene>
<keyword evidence="3" id="KW-1185">Reference proteome</keyword>
<evidence type="ECO:0000256" key="1">
    <source>
        <dbReference type="SAM" id="MobiDB-lite"/>
    </source>
</evidence>
<proteinExistence type="predicted"/>
<dbReference type="Proteomes" id="UP000251891">
    <property type="component" value="Unassembled WGS sequence"/>
</dbReference>
<feature type="compositionally biased region" description="Low complexity" evidence="1">
    <location>
        <begin position="1"/>
        <end position="18"/>
    </location>
</feature>
<feature type="region of interest" description="Disordered" evidence="1">
    <location>
        <begin position="1"/>
        <end position="36"/>
    </location>
</feature>